<comment type="caution">
    <text evidence="2">The sequence shown here is derived from an EMBL/GenBank/DDBJ whole genome shotgun (WGS) entry which is preliminary data.</text>
</comment>
<name>A0A1F7F664_UNCRA</name>
<dbReference type="PROSITE" id="PS50268">
    <property type="entry name" value="CADHERIN_2"/>
    <property type="match status" value="1"/>
</dbReference>
<dbReference type="Gene3D" id="3.60.21.10">
    <property type="match status" value="1"/>
</dbReference>
<evidence type="ECO:0000313" key="2">
    <source>
        <dbReference type="EMBL" id="OGK02068.1"/>
    </source>
</evidence>
<dbReference type="GO" id="GO:0016020">
    <property type="term" value="C:membrane"/>
    <property type="evidence" value="ECO:0007669"/>
    <property type="project" value="InterPro"/>
</dbReference>
<dbReference type="NCBIfam" id="TIGR04183">
    <property type="entry name" value="Por_Secre_tail"/>
    <property type="match status" value="1"/>
</dbReference>
<dbReference type="InterPro" id="IPR026444">
    <property type="entry name" value="Secre_tail"/>
</dbReference>
<feature type="domain" description="Cadherin" evidence="1">
    <location>
        <begin position="335"/>
        <end position="429"/>
    </location>
</feature>
<dbReference type="EMBL" id="MFYX01000113">
    <property type="protein sequence ID" value="OGK02068.1"/>
    <property type="molecule type" value="Genomic_DNA"/>
</dbReference>
<dbReference type="AlphaFoldDB" id="A0A1F7F664"/>
<proteinExistence type="predicted"/>
<gene>
    <name evidence="2" type="ORF">A2519_18785</name>
</gene>
<evidence type="ECO:0000259" key="1">
    <source>
        <dbReference type="PROSITE" id="PS50268"/>
    </source>
</evidence>
<organism evidence="2 3">
    <name type="scientific">Candidatus Raymondbacteria bacterium RIFOXYD12_FULL_49_13</name>
    <dbReference type="NCBI Taxonomy" id="1817890"/>
    <lineage>
        <taxon>Bacteria</taxon>
        <taxon>Raymondiibacteriota</taxon>
    </lineage>
</organism>
<reference evidence="2 3" key="1">
    <citation type="journal article" date="2016" name="Nat. Commun.">
        <title>Thousands of microbial genomes shed light on interconnected biogeochemical processes in an aquifer system.</title>
        <authorList>
            <person name="Anantharaman K."/>
            <person name="Brown C.T."/>
            <person name="Hug L.A."/>
            <person name="Sharon I."/>
            <person name="Castelle C.J."/>
            <person name="Probst A.J."/>
            <person name="Thomas B.C."/>
            <person name="Singh A."/>
            <person name="Wilkins M.J."/>
            <person name="Karaoz U."/>
            <person name="Brodie E.L."/>
            <person name="Williams K.H."/>
            <person name="Hubbard S.S."/>
            <person name="Banfield J.F."/>
        </authorList>
    </citation>
    <scope>NUCLEOTIDE SEQUENCE [LARGE SCALE GENOMIC DNA]</scope>
</reference>
<protein>
    <recommendedName>
        <fullName evidence="1">Cadherin domain-containing protein</fullName>
    </recommendedName>
</protein>
<sequence length="791" mass="87101">MTNYLLITIILLLSTVAFGEKWSFGYYADNLTSEKPVRWACKELTNATVNTSPAFPKAEFIVAGGDLSLASSVGDSLLYDVVRANSNGVAYFPVNGNHDVESGCSAVSGVTCVEYMVDSILVKQDSTTVFSDGLNYYVDWKNVRLIVLDQYTAFWGETGWIDSVSSMIAGAGNNKHVFIAFHCPAFARQRHTSIEGRGSWVPDFWNMLISHGNKVKGVLVGHTHWYDILRIKDPDGPCATDTGCYETAERTDIRAHEDDGIWQIDPGHVGIAMNDPRMGIVWIQVDDDSVTFMVKKGLWNWEADDPDWQIANLWTVNDAPDREAPYFTVFSPGLSMIDTVRSLDAVITVNTNENSTVKWSYTNQEYGSMANTFSITGDVLHSTVITCLQGETKTLYIRAADDEPTPNIMDTSAVITFLADTNDYYDPRFVSAGPRGVIHACPAELMAATNENATVKWDLEDRSYAEMENMFTITGGVVHTANVDCQYSTTKTVYLRAKDDSGNESAPEIITFVYDTSISGPQWKNPGYTTTGPGWSAGLARFGNYSSNTPLASGINAAYFVKLFNIPDVSEVTRLQLYQNLHYGSVAYLNGREVLRAEMSEGPVTYDTWAADTAGWLFLNADISEYSDLLINGTNTLAIEVHKKPANNTFFTFAARLAINNSDLFGLESEWSYHDEGCMPPDLVTEAYTSNGFLSDIGVDVSPNPFNPSTTISIKNMGFIMQNPNGKNATPRFDVFDVKGRRVASIASVTAAIKSSLTAVWDASDMPAGIYVLKVHCNGKVMMSKKLILLN</sequence>
<dbReference type="Gene3D" id="2.60.120.260">
    <property type="entry name" value="Galactose-binding domain-like"/>
    <property type="match status" value="1"/>
</dbReference>
<dbReference type="GO" id="GO:0007156">
    <property type="term" value="P:homophilic cell adhesion via plasma membrane adhesion molecules"/>
    <property type="evidence" value="ECO:0007669"/>
    <property type="project" value="InterPro"/>
</dbReference>
<evidence type="ECO:0000313" key="3">
    <source>
        <dbReference type="Proteomes" id="UP000179243"/>
    </source>
</evidence>
<dbReference type="Proteomes" id="UP000179243">
    <property type="component" value="Unassembled WGS sequence"/>
</dbReference>
<dbReference type="GO" id="GO:0005509">
    <property type="term" value="F:calcium ion binding"/>
    <property type="evidence" value="ECO:0007669"/>
    <property type="project" value="InterPro"/>
</dbReference>
<dbReference type="InterPro" id="IPR002126">
    <property type="entry name" value="Cadherin-like_dom"/>
</dbReference>
<dbReference type="InterPro" id="IPR029052">
    <property type="entry name" value="Metallo-depent_PP-like"/>
</dbReference>
<dbReference type="SUPFAM" id="SSF56300">
    <property type="entry name" value="Metallo-dependent phosphatases"/>
    <property type="match status" value="1"/>
</dbReference>
<accession>A0A1F7F664</accession>